<dbReference type="AlphaFoldDB" id="B9RPE6"/>
<proteinExistence type="predicted"/>
<dbReference type="EMBL" id="EQ973793">
    <property type="protein sequence ID" value="EEF46760.1"/>
    <property type="molecule type" value="Genomic_DNA"/>
</dbReference>
<sequence length="75" mass="8241">MGMSRIQSLQGMGADGMLFLHTSMFHEEASNREDKLMSSTTILASWSLEGIENCTGHLLMLEGTNNTCAASEMRE</sequence>
<gene>
    <name evidence="1" type="ORF">RCOM_1367780</name>
</gene>
<name>B9RPE6_RICCO</name>
<protein>
    <submittedName>
        <fullName evidence="1">Uncharacterized protein</fullName>
    </submittedName>
</protein>
<evidence type="ECO:0000313" key="1">
    <source>
        <dbReference type="EMBL" id="EEF46760.1"/>
    </source>
</evidence>
<accession>B9RPE6</accession>
<keyword evidence="2" id="KW-1185">Reference proteome</keyword>
<dbReference type="InParanoid" id="B9RPE6"/>
<reference evidence="2" key="1">
    <citation type="journal article" date="2010" name="Nat. Biotechnol.">
        <title>Draft genome sequence of the oilseed species Ricinus communis.</title>
        <authorList>
            <person name="Chan A.P."/>
            <person name="Crabtree J."/>
            <person name="Zhao Q."/>
            <person name="Lorenzi H."/>
            <person name="Orvis J."/>
            <person name="Puiu D."/>
            <person name="Melake-Berhan A."/>
            <person name="Jones K.M."/>
            <person name="Redman J."/>
            <person name="Chen G."/>
            <person name="Cahoon E.B."/>
            <person name="Gedil M."/>
            <person name="Stanke M."/>
            <person name="Haas B.J."/>
            <person name="Wortman J.R."/>
            <person name="Fraser-Liggett C.M."/>
            <person name="Ravel J."/>
            <person name="Rabinowicz P.D."/>
        </authorList>
    </citation>
    <scope>NUCLEOTIDE SEQUENCE [LARGE SCALE GENOMIC DNA]</scope>
    <source>
        <strain evidence="2">cv. Hale</strain>
    </source>
</reference>
<organism evidence="1 2">
    <name type="scientific">Ricinus communis</name>
    <name type="common">Castor bean</name>
    <dbReference type="NCBI Taxonomy" id="3988"/>
    <lineage>
        <taxon>Eukaryota</taxon>
        <taxon>Viridiplantae</taxon>
        <taxon>Streptophyta</taxon>
        <taxon>Embryophyta</taxon>
        <taxon>Tracheophyta</taxon>
        <taxon>Spermatophyta</taxon>
        <taxon>Magnoliopsida</taxon>
        <taxon>eudicotyledons</taxon>
        <taxon>Gunneridae</taxon>
        <taxon>Pentapetalae</taxon>
        <taxon>rosids</taxon>
        <taxon>fabids</taxon>
        <taxon>Malpighiales</taxon>
        <taxon>Euphorbiaceae</taxon>
        <taxon>Acalyphoideae</taxon>
        <taxon>Acalypheae</taxon>
        <taxon>Ricinus</taxon>
    </lineage>
</organism>
<dbReference type="Proteomes" id="UP000008311">
    <property type="component" value="Unassembled WGS sequence"/>
</dbReference>
<evidence type="ECO:0000313" key="2">
    <source>
        <dbReference type="Proteomes" id="UP000008311"/>
    </source>
</evidence>